<gene>
    <name evidence="2" type="ORF">UFOVP1254_92</name>
</gene>
<name>A0A6J5RBE2_9CAUD</name>
<evidence type="ECO:0000313" key="2">
    <source>
        <dbReference type="EMBL" id="CAB4194503.1"/>
    </source>
</evidence>
<organism evidence="2">
    <name type="scientific">uncultured Caudovirales phage</name>
    <dbReference type="NCBI Taxonomy" id="2100421"/>
    <lineage>
        <taxon>Viruses</taxon>
        <taxon>Duplodnaviria</taxon>
        <taxon>Heunggongvirae</taxon>
        <taxon>Uroviricota</taxon>
        <taxon>Caudoviricetes</taxon>
        <taxon>Peduoviridae</taxon>
        <taxon>Maltschvirus</taxon>
        <taxon>Maltschvirus maltsch</taxon>
    </lineage>
</organism>
<protein>
    <submittedName>
        <fullName evidence="2">Uncharacterized protein</fullName>
    </submittedName>
</protein>
<feature type="transmembrane region" description="Helical" evidence="1">
    <location>
        <begin position="70"/>
        <end position="88"/>
    </location>
</feature>
<keyword evidence="1" id="KW-0472">Membrane</keyword>
<keyword evidence="1" id="KW-1133">Transmembrane helix</keyword>
<accession>A0A6J5RBE2</accession>
<sequence>MSDFQFQVVWLFAVIQFFVGVCIFVGATRVLLSAVDQHSSRKKLLLWVTMQASGAWYGLDPLLVGSPTPTLPGILFSALVAWILIFHWKVVHAVVEGRCTLACIEDLYAKPTMSMWPAKH</sequence>
<keyword evidence="1" id="KW-0812">Transmembrane</keyword>
<reference evidence="2" key="1">
    <citation type="submission" date="2020-05" db="EMBL/GenBank/DDBJ databases">
        <authorList>
            <person name="Chiriac C."/>
            <person name="Salcher M."/>
            <person name="Ghai R."/>
            <person name="Kavagutti S V."/>
        </authorList>
    </citation>
    <scope>NUCLEOTIDE SEQUENCE</scope>
</reference>
<evidence type="ECO:0000256" key="1">
    <source>
        <dbReference type="SAM" id="Phobius"/>
    </source>
</evidence>
<proteinExistence type="predicted"/>
<feature type="transmembrane region" description="Helical" evidence="1">
    <location>
        <begin position="6"/>
        <end position="32"/>
    </location>
</feature>
<feature type="transmembrane region" description="Helical" evidence="1">
    <location>
        <begin position="44"/>
        <end position="64"/>
    </location>
</feature>
<dbReference type="EMBL" id="LR797210">
    <property type="protein sequence ID" value="CAB4194503.1"/>
    <property type="molecule type" value="Genomic_DNA"/>
</dbReference>